<dbReference type="Proteomes" id="UP001215598">
    <property type="component" value="Unassembled WGS sequence"/>
</dbReference>
<keyword evidence="3" id="KW-1185">Reference proteome</keyword>
<evidence type="ECO:0000256" key="1">
    <source>
        <dbReference type="SAM" id="MobiDB-lite"/>
    </source>
</evidence>
<gene>
    <name evidence="2" type="ORF">B0H16DRAFT_1466026</name>
</gene>
<proteinExistence type="predicted"/>
<dbReference type="EMBL" id="JARKIB010000114">
    <property type="protein sequence ID" value="KAJ7738001.1"/>
    <property type="molecule type" value="Genomic_DNA"/>
</dbReference>
<feature type="compositionally biased region" description="Low complexity" evidence="1">
    <location>
        <begin position="25"/>
        <end position="35"/>
    </location>
</feature>
<accession>A0AAD7MYG4</accession>
<reference evidence="2" key="1">
    <citation type="submission" date="2023-03" db="EMBL/GenBank/DDBJ databases">
        <title>Massive genome expansion in bonnet fungi (Mycena s.s.) driven by repeated elements and novel gene families across ecological guilds.</title>
        <authorList>
            <consortium name="Lawrence Berkeley National Laboratory"/>
            <person name="Harder C.B."/>
            <person name="Miyauchi S."/>
            <person name="Viragh M."/>
            <person name="Kuo A."/>
            <person name="Thoen E."/>
            <person name="Andreopoulos B."/>
            <person name="Lu D."/>
            <person name="Skrede I."/>
            <person name="Drula E."/>
            <person name="Henrissat B."/>
            <person name="Morin E."/>
            <person name="Kohler A."/>
            <person name="Barry K."/>
            <person name="LaButti K."/>
            <person name="Morin E."/>
            <person name="Salamov A."/>
            <person name="Lipzen A."/>
            <person name="Mereny Z."/>
            <person name="Hegedus B."/>
            <person name="Baldrian P."/>
            <person name="Stursova M."/>
            <person name="Weitz H."/>
            <person name="Taylor A."/>
            <person name="Grigoriev I.V."/>
            <person name="Nagy L.G."/>
            <person name="Martin F."/>
            <person name="Kauserud H."/>
        </authorList>
    </citation>
    <scope>NUCLEOTIDE SEQUENCE</scope>
    <source>
        <strain evidence="2">CBHHK182m</strain>
    </source>
</reference>
<comment type="caution">
    <text evidence="2">The sequence shown here is derived from an EMBL/GenBank/DDBJ whole genome shotgun (WGS) entry which is preliminary data.</text>
</comment>
<feature type="compositionally biased region" description="Basic residues" evidence="1">
    <location>
        <begin position="14"/>
        <end position="24"/>
    </location>
</feature>
<organism evidence="2 3">
    <name type="scientific">Mycena metata</name>
    <dbReference type="NCBI Taxonomy" id="1033252"/>
    <lineage>
        <taxon>Eukaryota</taxon>
        <taxon>Fungi</taxon>
        <taxon>Dikarya</taxon>
        <taxon>Basidiomycota</taxon>
        <taxon>Agaricomycotina</taxon>
        <taxon>Agaricomycetes</taxon>
        <taxon>Agaricomycetidae</taxon>
        <taxon>Agaricales</taxon>
        <taxon>Marasmiineae</taxon>
        <taxon>Mycenaceae</taxon>
        <taxon>Mycena</taxon>
    </lineage>
</organism>
<feature type="region of interest" description="Disordered" evidence="1">
    <location>
        <begin position="1"/>
        <end position="75"/>
    </location>
</feature>
<evidence type="ECO:0000313" key="2">
    <source>
        <dbReference type="EMBL" id="KAJ7738001.1"/>
    </source>
</evidence>
<sequence>MLTETLGWDAVPRNARRRRVKSLKRSSPPSSFRSKGATMRYRPSGAPGQLASEGEEGTSAPKRQATSRILRPCGHKGPIKEKVVAVPAGRVVASGPGWIEVSD</sequence>
<name>A0AAD7MYG4_9AGAR</name>
<evidence type="ECO:0000313" key="3">
    <source>
        <dbReference type="Proteomes" id="UP001215598"/>
    </source>
</evidence>
<protein>
    <submittedName>
        <fullName evidence="2">Uncharacterized protein</fullName>
    </submittedName>
</protein>
<dbReference type="AlphaFoldDB" id="A0AAD7MYG4"/>